<evidence type="ECO:0000313" key="2">
    <source>
        <dbReference type="Proteomes" id="UP000683422"/>
    </source>
</evidence>
<dbReference type="RefSeq" id="YP_010755802.1">
    <property type="nucleotide sequence ID" value="NC_073474.1"/>
</dbReference>
<accession>A0A8F2IFD5</accession>
<dbReference type="EMBL" id="MZ028627">
    <property type="protein sequence ID" value="QWS68178.1"/>
    <property type="molecule type" value="Genomic_DNA"/>
</dbReference>
<protein>
    <submittedName>
        <fullName evidence="1">Uncharacterized protein</fullName>
    </submittedName>
</protein>
<gene>
    <name evidence="1" type="primary">61</name>
    <name evidence="1" type="ORF">SEA_VANLEE_61</name>
</gene>
<proteinExistence type="predicted"/>
<name>A0A8F2IFD5_9CAUD</name>
<dbReference type="Proteomes" id="UP000683422">
    <property type="component" value="Segment"/>
</dbReference>
<dbReference type="KEGG" id="vg:80020473"/>
<dbReference type="GeneID" id="80020473"/>
<keyword evidence="2" id="KW-1185">Reference proteome</keyword>
<reference evidence="1" key="1">
    <citation type="submission" date="2021-04" db="EMBL/GenBank/DDBJ databases">
        <authorList>
            <person name="Barnhill K.B."/>
            <person name="Biggs A.M."/>
            <person name="Bland J."/>
            <person name="Choudhary H.M."/>
            <person name="Crogan R.E."/>
            <person name="Finocchiaro A.B."/>
            <person name="Franco V."/>
            <person name="Fuller T.A."/>
            <person name="Hanwacker C.G."/>
            <person name="Howard Z.E."/>
            <person name="Iqbal M."/>
            <person name="Mathew A.M."/>
            <person name="Miller S."/>
            <person name="Padhye S."/>
            <person name="Rainey E."/>
            <person name="Rodriguez A."/>
            <person name="Stewart E."/>
            <person name="Otero L.A."/>
            <person name="Chase M.A."/>
            <person name="Pollenz R.S."/>
            <person name="Garlena R.A."/>
            <person name="Russell D.A."/>
            <person name="Jacobs-Sera D."/>
            <person name="Hatfull G.F."/>
        </authorList>
    </citation>
    <scope>NUCLEOTIDE SEQUENCE</scope>
</reference>
<evidence type="ECO:0000313" key="1">
    <source>
        <dbReference type="EMBL" id="QWS68178.1"/>
    </source>
</evidence>
<organism evidence="1 2">
    <name type="scientific">Gordonia phage VanLee</name>
    <dbReference type="NCBI Taxonomy" id="2845816"/>
    <lineage>
        <taxon>Viruses</taxon>
        <taxon>Duplodnaviria</taxon>
        <taxon>Heunggongvirae</taxon>
        <taxon>Uroviricota</taxon>
        <taxon>Caudoviricetes</taxon>
        <taxon>Kruegerviridae</taxon>
        <taxon>Vanleevirus</taxon>
        <taxon>Vanleevirus vanlee</taxon>
    </lineage>
</organism>
<sequence>MSAIYFHTPDAEVTVSGRERAMAGLLCTNLAIAVATVVVDERTLARALPTFGPSVAQNPAFLSAALGVCGEDELLDAAGGRHSAFETVLNTVLAVGNDPMRLLARINGQCEIHGFVEPANHAWFADTVTAGLDAGIMRPGLGWDGVIDLARATEHPIVMSYSVCNSFPNQSATTWTPDGDGPRNDDPDYEPWYELSDEAKWEHGMAYLRAHPGLLEIGPGPYAFGAGVTLLDIARAHQEAHA</sequence>